<name>A0A9D1H0L3_9FIRM</name>
<organism evidence="1 2">
    <name type="scientific">Candidatus Ornithomonoglobus intestinigallinarum</name>
    <dbReference type="NCBI Taxonomy" id="2840894"/>
    <lineage>
        <taxon>Bacteria</taxon>
        <taxon>Bacillati</taxon>
        <taxon>Bacillota</taxon>
        <taxon>Clostridia</taxon>
        <taxon>Candidatus Ornithomonoglobus</taxon>
    </lineage>
</organism>
<proteinExistence type="predicted"/>
<accession>A0A9D1H0L3</accession>
<evidence type="ECO:0000313" key="1">
    <source>
        <dbReference type="EMBL" id="HIT84355.1"/>
    </source>
</evidence>
<reference evidence="1" key="1">
    <citation type="submission" date="2020-10" db="EMBL/GenBank/DDBJ databases">
        <authorList>
            <person name="Gilroy R."/>
        </authorList>
    </citation>
    <scope>NUCLEOTIDE SEQUENCE</scope>
    <source>
        <strain evidence="1">CHK181-108</strain>
    </source>
</reference>
<reference evidence="1" key="2">
    <citation type="journal article" date="2021" name="PeerJ">
        <title>Extensive microbial diversity within the chicken gut microbiome revealed by metagenomics and culture.</title>
        <authorList>
            <person name="Gilroy R."/>
            <person name="Ravi A."/>
            <person name="Getino M."/>
            <person name="Pursley I."/>
            <person name="Horton D.L."/>
            <person name="Alikhan N.F."/>
            <person name="Baker D."/>
            <person name="Gharbi K."/>
            <person name="Hall N."/>
            <person name="Watson M."/>
            <person name="Adriaenssens E.M."/>
            <person name="Foster-Nyarko E."/>
            <person name="Jarju S."/>
            <person name="Secka A."/>
            <person name="Antonio M."/>
            <person name="Oren A."/>
            <person name="Chaudhuri R.R."/>
            <person name="La Ragione R."/>
            <person name="Hildebrand F."/>
            <person name="Pallen M.J."/>
        </authorList>
    </citation>
    <scope>NUCLEOTIDE SEQUENCE</scope>
    <source>
        <strain evidence="1">CHK181-108</strain>
    </source>
</reference>
<comment type="caution">
    <text evidence="1">The sequence shown here is derived from an EMBL/GenBank/DDBJ whole genome shotgun (WGS) entry which is preliminary data.</text>
</comment>
<evidence type="ECO:0000313" key="2">
    <source>
        <dbReference type="Proteomes" id="UP000824165"/>
    </source>
</evidence>
<sequence length="119" mass="13557">MATDYKKIVDDLSKKMRNVTDTLDQLDFTLRKSRITSMQLAEDMDKLKNSETINECLSAHWLVGIIQEELEELYTKADIVIDYEIQANNLLKTAKETGDKIHSIIRNADSAPQSGLVQQ</sequence>
<dbReference type="EMBL" id="DVLU01000004">
    <property type="protein sequence ID" value="HIT84355.1"/>
    <property type="molecule type" value="Genomic_DNA"/>
</dbReference>
<gene>
    <name evidence="1" type="ORF">IAA60_00460</name>
</gene>
<dbReference type="AlphaFoldDB" id="A0A9D1H0L3"/>
<dbReference type="Proteomes" id="UP000824165">
    <property type="component" value="Unassembled WGS sequence"/>
</dbReference>
<protein>
    <submittedName>
        <fullName evidence="1">Uncharacterized protein</fullName>
    </submittedName>
</protein>